<accession>A0AAV2EQK1</accession>
<protein>
    <submittedName>
        <fullName evidence="4">Uncharacterized protein</fullName>
    </submittedName>
</protein>
<comment type="similarity">
    <text evidence="1">Belongs to the plant acyltransferase family.</text>
</comment>
<dbReference type="AlphaFoldDB" id="A0AAV2EQK1"/>
<dbReference type="Pfam" id="PF02458">
    <property type="entry name" value="Transferase"/>
    <property type="match status" value="1"/>
</dbReference>
<gene>
    <name evidence="4" type="ORF">LTRI10_LOCUS28818</name>
</gene>
<dbReference type="Gene3D" id="3.30.559.10">
    <property type="entry name" value="Chloramphenicol acetyltransferase-like domain"/>
    <property type="match status" value="2"/>
</dbReference>
<evidence type="ECO:0000313" key="5">
    <source>
        <dbReference type="Proteomes" id="UP001497516"/>
    </source>
</evidence>
<proteinExistence type="inferred from homology"/>
<reference evidence="4 5" key="1">
    <citation type="submission" date="2024-04" db="EMBL/GenBank/DDBJ databases">
        <authorList>
            <person name="Fracassetti M."/>
        </authorList>
    </citation>
    <scope>NUCLEOTIDE SEQUENCE [LARGE SCALE GENOMIC DNA]</scope>
</reference>
<organism evidence="4 5">
    <name type="scientific">Linum trigynum</name>
    <dbReference type="NCBI Taxonomy" id="586398"/>
    <lineage>
        <taxon>Eukaryota</taxon>
        <taxon>Viridiplantae</taxon>
        <taxon>Streptophyta</taxon>
        <taxon>Embryophyta</taxon>
        <taxon>Tracheophyta</taxon>
        <taxon>Spermatophyta</taxon>
        <taxon>Magnoliopsida</taxon>
        <taxon>eudicotyledons</taxon>
        <taxon>Gunneridae</taxon>
        <taxon>Pentapetalae</taxon>
        <taxon>rosids</taxon>
        <taxon>fabids</taxon>
        <taxon>Malpighiales</taxon>
        <taxon>Linaceae</taxon>
        <taxon>Linum</taxon>
    </lineage>
</organism>
<evidence type="ECO:0000256" key="2">
    <source>
        <dbReference type="ARBA" id="ARBA00022679"/>
    </source>
</evidence>
<evidence type="ECO:0000313" key="4">
    <source>
        <dbReference type="EMBL" id="CAL1387863.1"/>
    </source>
</evidence>
<dbReference type="PANTHER" id="PTHR31623">
    <property type="entry name" value="F21J9.9"/>
    <property type="match status" value="1"/>
</dbReference>
<sequence>MNQREKIRIISTETIKPSSPTPPHLTNFKLSLVDNYTAAAGYTPLVFFYPAHGSKTGEERLHVLKSSLAQALTRFYPLAGRLSRLNEGQQQPAADSVPLMFIHCSDEGVPFSTADGGGFGSSMALFLARGPDADSLEQFLPFPAGLLLTTEAIESAPLFAARATLFPCGGIAVGVCGTHKIMDAHTSADFVKFWGAAACRQGSEVGGAAYAHDRAATSLFPLSPDDVGPPAVNFGCEEGQKKMVTRRFVFDGEAISALKSGARSDRVSNPTRSEVVFGFIWKSAVNATAKAVTSTGGGEAVYSVGGMLVDLRPRMKEPWLDYSVGNIFWSNPTVYKYDSKQRSDEAKTLQQLVGELRSSVSKVDEKLMEKLEGGDGREEFFMNQQSWLMALMPTGVAESDITVMTFWMSSMVGIGFYDVDFGWGKPVWVGMTGFANQMFNRVMLMESPIGHGIEAWVTLHEHEMTIMEHDPRFLAYANNNPSVSWVCPSRL</sequence>
<dbReference type="EMBL" id="OZ034818">
    <property type="protein sequence ID" value="CAL1387863.1"/>
    <property type="molecule type" value="Genomic_DNA"/>
</dbReference>
<dbReference type="PANTHER" id="PTHR31623:SF110">
    <property type="entry name" value="VINORINE SYNTHASE-LIKE"/>
    <property type="match status" value="1"/>
</dbReference>
<keyword evidence="5" id="KW-1185">Reference proteome</keyword>
<dbReference type="InterPro" id="IPR023213">
    <property type="entry name" value="CAT-like_dom_sf"/>
</dbReference>
<name>A0AAV2EQK1_9ROSI</name>
<evidence type="ECO:0000256" key="1">
    <source>
        <dbReference type="ARBA" id="ARBA00009861"/>
    </source>
</evidence>
<dbReference type="Proteomes" id="UP001497516">
    <property type="component" value="Chromosome 5"/>
</dbReference>
<keyword evidence="2" id="KW-0808">Transferase</keyword>
<keyword evidence="3" id="KW-0012">Acyltransferase</keyword>
<evidence type="ECO:0000256" key="3">
    <source>
        <dbReference type="ARBA" id="ARBA00023315"/>
    </source>
</evidence>
<dbReference type="GO" id="GO:0016746">
    <property type="term" value="F:acyltransferase activity"/>
    <property type="evidence" value="ECO:0007669"/>
    <property type="project" value="UniProtKB-KW"/>
</dbReference>